<evidence type="ECO:0000313" key="4">
    <source>
        <dbReference type="EMBL" id="MFC5828248.1"/>
    </source>
</evidence>
<keyword evidence="3" id="KW-0732">Signal</keyword>
<dbReference type="PANTHER" id="PTHR30061">
    <property type="entry name" value="MALTOSE-BINDING PERIPLASMIC PROTEIN"/>
    <property type="match status" value="1"/>
</dbReference>
<dbReference type="Pfam" id="PF01547">
    <property type="entry name" value="SBP_bac_1"/>
    <property type="match status" value="1"/>
</dbReference>
<reference evidence="5" key="1">
    <citation type="journal article" date="2019" name="Int. J. Syst. Evol. Microbiol.">
        <title>The Global Catalogue of Microorganisms (GCM) 10K type strain sequencing project: providing services to taxonomists for standard genome sequencing and annotation.</title>
        <authorList>
            <consortium name="The Broad Institute Genomics Platform"/>
            <consortium name="The Broad Institute Genome Sequencing Center for Infectious Disease"/>
            <person name="Wu L."/>
            <person name="Ma J."/>
        </authorList>
    </citation>
    <scope>NUCLEOTIDE SEQUENCE [LARGE SCALE GENOMIC DNA]</scope>
    <source>
        <strain evidence="5">CCUG 53903</strain>
    </source>
</reference>
<protein>
    <submittedName>
        <fullName evidence="4">Extracellular solute-binding protein</fullName>
    </submittedName>
</protein>
<evidence type="ECO:0000256" key="3">
    <source>
        <dbReference type="ARBA" id="ARBA00022729"/>
    </source>
</evidence>
<dbReference type="EMBL" id="JBHSPA010000035">
    <property type="protein sequence ID" value="MFC5828248.1"/>
    <property type="molecule type" value="Genomic_DNA"/>
</dbReference>
<name>A0ABW1CTI9_9ACTN</name>
<dbReference type="RefSeq" id="WP_379517751.1">
    <property type="nucleotide sequence ID" value="NZ_JBHSPA010000035.1"/>
</dbReference>
<proteinExistence type="inferred from homology"/>
<dbReference type="PANTHER" id="PTHR30061:SF50">
    <property type="entry name" value="MALTOSE_MALTODEXTRIN-BINDING PERIPLASMIC PROTEIN"/>
    <property type="match status" value="1"/>
</dbReference>
<dbReference type="Proteomes" id="UP001596058">
    <property type="component" value="Unassembled WGS sequence"/>
</dbReference>
<dbReference type="CDD" id="cd13585">
    <property type="entry name" value="PBP2_TMBP_like"/>
    <property type="match status" value="1"/>
</dbReference>
<evidence type="ECO:0000256" key="1">
    <source>
        <dbReference type="ARBA" id="ARBA00008520"/>
    </source>
</evidence>
<comment type="caution">
    <text evidence="4">The sequence shown here is derived from an EMBL/GenBank/DDBJ whole genome shotgun (WGS) entry which is preliminary data.</text>
</comment>
<evidence type="ECO:0000256" key="2">
    <source>
        <dbReference type="ARBA" id="ARBA00022448"/>
    </source>
</evidence>
<dbReference type="SUPFAM" id="SSF53850">
    <property type="entry name" value="Periplasmic binding protein-like II"/>
    <property type="match status" value="1"/>
</dbReference>
<evidence type="ECO:0000313" key="5">
    <source>
        <dbReference type="Proteomes" id="UP001596058"/>
    </source>
</evidence>
<keyword evidence="2" id="KW-0813">Transport</keyword>
<accession>A0ABW1CTI9</accession>
<gene>
    <name evidence="4" type="ORF">ACFPZ3_30645</name>
</gene>
<comment type="similarity">
    <text evidence="1">Belongs to the bacterial solute-binding protein 1 family.</text>
</comment>
<keyword evidence="5" id="KW-1185">Reference proteome</keyword>
<organism evidence="4 5">
    <name type="scientific">Nonomuraea insulae</name>
    <dbReference type="NCBI Taxonomy" id="1616787"/>
    <lineage>
        <taxon>Bacteria</taxon>
        <taxon>Bacillati</taxon>
        <taxon>Actinomycetota</taxon>
        <taxon>Actinomycetes</taxon>
        <taxon>Streptosporangiales</taxon>
        <taxon>Streptosporangiaceae</taxon>
        <taxon>Nonomuraea</taxon>
    </lineage>
</organism>
<sequence>MLVLVLAATTGCVGRTSSTTAADGARIIRFLHSQPTGTFDAAIKLFEERHPDVRVEEQPVPFDDLNAQVQARVGAQDPSIDVFAADPPRVPSQASRGFLVDVSDDADAIGQAVVKPALDSVSWDGKVWAYPLWTSSAFLFYNRDLLAKAGVQAPGPEDRLTWEQVVEQGRKAQQAGARYGVGFDQVDRYYQLQPVLASAGAGDGLTGPGGLRPDVDNAGWKRVMDWYAGLHSSRLAPRGIDPQQMPEVFASGQLAYFVGGPGRIGQFVKTKGLNFGIAPHPYFAGGKPVTPTDSWAVGISAYSAHPQDAREFARFLSLDSAGALATTGKQTLPPANKVAYDRYVDQTVKSGGGSVTGFKELLTRELDTTARHRPRTVGYVDFETTINKTFSDIRNGADVAESLRTAQERLDQLLQRYRDLEPAGNP</sequence>
<dbReference type="Gene3D" id="3.40.190.10">
    <property type="entry name" value="Periplasmic binding protein-like II"/>
    <property type="match status" value="1"/>
</dbReference>
<dbReference type="InterPro" id="IPR006059">
    <property type="entry name" value="SBP"/>
</dbReference>